<dbReference type="SMART" id="SM01057">
    <property type="entry name" value="Carb_anhydrase"/>
    <property type="match status" value="1"/>
</dbReference>
<gene>
    <name evidence="8" type="primary">LOC105845880</name>
</gene>
<feature type="region of interest" description="Disordered" evidence="5">
    <location>
        <begin position="665"/>
        <end position="689"/>
    </location>
</feature>
<name>A0ABM4D7I4_HYDVU</name>
<dbReference type="RefSeq" id="XP_065670264.1">
    <property type="nucleotide sequence ID" value="XM_065814192.1"/>
</dbReference>
<evidence type="ECO:0000259" key="6">
    <source>
        <dbReference type="PROSITE" id="PS51144"/>
    </source>
</evidence>
<comment type="cofactor">
    <cofactor evidence="4">
        <name>Zn(2+)</name>
        <dbReference type="ChEBI" id="CHEBI:29105"/>
    </cofactor>
</comment>
<dbReference type="InterPro" id="IPR018338">
    <property type="entry name" value="Carbonic_anhydrase_a-class_CS"/>
</dbReference>
<keyword evidence="7" id="KW-1185">Reference proteome</keyword>
<keyword evidence="3 4" id="KW-0862">Zinc</keyword>
<protein>
    <recommendedName>
        <fullName evidence="4">Carbonic anhydrase</fullName>
        <ecNumber evidence="4">4.2.1.1</ecNumber>
    </recommendedName>
</protein>
<feature type="region of interest" description="Disordered" evidence="5">
    <location>
        <begin position="717"/>
        <end position="778"/>
    </location>
</feature>
<feature type="signal peptide" evidence="4">
    <location>
        <begin position="1"/>
        <end position="18"/>
    </location>
</feature>
<keyword evidence="4" id="KW-0732">Signal</keyword>
<reference evidence="8" key="1">
    <citation type="submission" date="2025-08" db="UniProtKB">
        <authorList>
            <consortium name="RefSeq"/>
        </authorList>
    </citation>
    <scope>IDENTIFICATION</scope>
</reference>
<dbReference type="InterPro" id="IPR036398">
    <property type="entry name" value="CA_dom_sf"/>
</dbReference>
<evidence type="ECO:0000256" key="1">
    <source>
        <dbReference type="ARBA" id="ARBA00010718"/>
    </source>
</evidence>
<evidence type="ECO:0000256" key="5">
    <source>
        <dbReference type="SAM" id="MobiDB-lite"/>
    </source>
</evidence>
<dbReference type="Proteomes" id="UP001652625">
    <property type="component" value="Chromosome 12"/>
</dbReference>
<evidence type="ECO:0000256" key="2">
    <source>
        <dbReference type="ARBA" id="ARBA00022723"/>
    </source>
</evidence>
<comment type="similarity">
    <text evidence="1 4">Belongs to the alpha-carbonic anhydrase family.</text>
</comment>
<comment type="catalytic activity">
    <reaction evidence="4">
        <text>hydrogencarbonate + H(+) = CO2 + H2O</text>
        <dbReference type="Rhea" id="RHEA:10748"/>
        <dbReference type="ChEBI" id="CHEBI:15377"/>
        <dbReference type="ChEBI" id="CHEBI:15378"/>
        <dbReference type="ChEBI" id="CHEBI:16526"/>
        <dbReference type="ChEBI" id="CHEBI:17544"/>
        <dbReference type="EC" id="4.2.1.1"/>
    </reaction>
</comment>
<keyword evidence="2 4" id="KW-0479">Metal-binding</keyword>
<sequence>MNIILVIFLALSLNKNAAFPKGQVSFSSNTETNAQLSPLAEEQSTADSIEPLKIVIPANITITQGQNNFGENNKYLSELLRHMPVSDDSQEKTSNGDLYQLKKIEPSPADSDKESIRVPLHILSLPESSTFSQDKNVPSTELALFNKGRQEIEESDDHRKVGGFGGGQGGGFGLNAGGGGNGGGGGINGVIDSFPFVISPPPPPPPLRTPTFFIAPPPSSVTVSIPLPAALPPPASSPPPSLLLVAPPPPVSSSSIPVSSSPLQVSPLAWHVHSLHSSDNSLQTSPPAPPSISNGFQLIPLSWNKISTFQQNSPPPPPPPPVAYLPSNLGNFIPVSWHIDGFEVVHPSPPPSPPPLPILKPSHIHHVMPFPWSFMDSHHSNPTHLNQPKLTWAYKSTPNAYGPEEWHKISPQCNGLNQSPINIVTFNALTKPLNHPLKLSVNDDDGGPIVVEGKLINNGKTIGFNIAEGSASAQLTGGVLSDDVYTLKQFHLHFGCDGQRGSEHTLDGEWFSGEIHFVFKNDKYTNPKIAMQQNDGLAILAFFMQVNPSADPNIAFDRIAESVVHIQSPKQQYPLPGGLSLKNLVPALKEGLNNIRRYVYKGSLPTPPCYESVTWIVFRRPIGILPEKLKKMRGLYGEHFDHLCGNVRPIQKLNGREIFSFAVEPEVSPTKASPKTTKRLLTSLPPTTPVAPTTRIVTTAQIVQTTQASPVILTTSVSPTSEVAPDALPTDQTPPSQEGSEEVITSKPTTAEPQPLSDEPPLVTQEPGSRKKKKLITL</sequence>
<organism evidence="7 8">
    <name type="scientific">Hydra vulgaris</name>
    <name type="common">Hydra</name>
    <name type="synonym">Hydra attenuata</name>
    <dbReference type="NCBI Taxonomy" id="6087"/>
    <lineage>
        <taxon>Eukaryota</taxon>
        <taxon>Metazoa</taxon>
        <taxon>Cnidaria</taxon>
        <taxon>Hydrozoa</taxon>
        <taxon>Hydroidolina</taxon>
        <taxon>Anthoathecata</taxon>
        <taxon>Aplanulata</taxon>
        <taxon>Hydridae</taxon>
        <taxon>Hydra</taxon>
    </lineage>
</organism>
<dbReference type="InterPro" id="IPR023561">
    <property type="entry name" value="Carbonic_anhydrase_a-class"/>
</dbReference>
<feature type="chain" id="PRO_5044951266" description="Carbonic anhydrase" evidence="4">
    <location>
        <begin position="19"/>
        <end position="778"/>
    </location>
</feature>
<dbReference type="PROSITE" id="PS51144">
    <property type="entry name" value="ALPHA_CA_2"/>
    <property type="match status" value="1"/>
</dbReference>
<proteinExistence type="inferred from homology"/>
<dbReference type="Pfam" id="PF00194">
    <property type="entry name" value="Carb_anhydrase"/>
    <property type="match status" value="1"/>
</dbReference>
<comment type="function">
    <text evidence="4">Reversible hydration of carbon dioxide.</text>
</comment>
<evidence type="ECO:0000256" key="4">
    <source>
        <dbReference type="RuleBase" id="RU367011"/>
    </source>
</evidence>
<dbReference type="SUPFAM" id="SSF51069">
    <property type="entry name" value="Carbonic anhydrase"/>
    <property type="match status" value="1"/>
</dbReference>
<accession>A0ABM4D7I4</accession>
<dbReference type="CDD" id="cd00326">
    <property type="entry name" value="alpha_CA"/>
    <property type="match status" value="1"/>
</dbReference>
<evidence type="ECO:0000256" key="3">
    <source>
        <dbReference type="ARBA" id="ARBA00022833"/>
    </source>
</evidence>
<dbReference type="PROSITE" id="PS00162">
    <property type="entry name" value="ALPHA_CA_1"/>
    <property type="match status" value="1"/>
</dbReference>
<dbReference type="InterPro" id="IPR001148">
    <property type="entry name" value="CA_dom"/>
</dbReference>
<evidence type="ECO:0000313" key="7">
    <source>
        <dbReference type="Proteomes" id="UP001652625"/>
    </source>
</evidence>
<dbReference type="GeneID" id="105845880"/>
<keyword evidence="4" id="KW-0456">Lyase</keyword>
<dbReference type="PANTHER" id="PTHR18952:SF208">
    <property type="entry name" value="CARBONIC ANHYDRASE XA-RELATED"/>
    <property type="match status" value="1"/>
</dbReference>
<dbReference type="Gene3D" id="3.10.200.10">
    <property type="entry name" value="Alpha carbonic anhydrase"/>
    <property type="match status" value="1"/>
</dbReference>
<feature type="domain" description="Alpha-carbonic anhydrase" evidence="6">
    <location>
        <begin position="390"/>
        <end position="662"/>
    </location>
</feature>
<dbReference type="PANTHER" id="PTHR18952">
    <property type="entry name" value="CARBONIC ANHYDRASE"/>
    <property type="match status" value="1"/>
</dbReference>
<dbReference type="EC" id="4.2.1.1" evidence="4"/>
<evidence type="ECO:0000313" key="8">
    <source>
        <dbReference type="RefSeq" id="XP_065670264.1"/>
    </source>
</evidence>